<organism evidence="2 3">
    <name type="scientific">Saltatorellus ferox</name>
    <dbReference type="NCBI Taxonomy" id="2528018"/>
    <lineage>
        <taxon>Bacteria</taxon>
        <taxon>Pseudomonadati</taxon>
        <taxon>Planctomycetota</taxon>
        <taxon>Planctomycetia</taxon>
        <taxon>Planctomycetia incertae sedis</taxon>
        <taxon>Saltatorellus</taxon>
    </lineage>
</organism>
<dbReference type="GO" id="GO:0000175">
    <property type="term" value="F:3'-5'-RNA exonuclease activity"/>
    <property type="evidence" value="ECO:0007669"/>
    <property type="project" value="TreeGrafter"/>
</dbReference>
<keyword evidence="2" id="KW-0540">Nuclease</keyword>
<evidence type="ECO:0000313" key="2">
    <source>
        <dbReference type="EMBL" id="QDV08261.1"/>
    </source>
</evidence>
<dbReference type="InterPro" id="IPR036691">
    <property type="entry name" value="Endo/exonu/phosph_ase_sf"/>
</dbReference>
<dbReference type="Gene3D" id="3.60.10.10">
    <property type="entry name" value="Endonuclease/exonuclease/phosphatase"/>
    <property type="match status" value="1"/>
</dbReference>
<dbReference type="Proteomes" id="UP000320390">
    <property type="component" value="Chromosome"/>
</dbReference>
<dbReference type="AlphaFoldDB" id="A0A518EVZ5"/>
<keyword evidence="2" id="KW-0269">Exonuclease</keyword>
<dbReference type="InterPro" id="IPR050410">
    <property type="entry name" value="CCR4/nocturin_mRNA_transcr"/>
</dbReference>
<dbReference type="PANTHER" id="PTHR12121:SF36">
    <property type="entry name" value="ENDONUCLEASE_EXONUCLEASE_PHOSPHATASE DOMAIN-CONTAINING PROTEIN"/>
    <property type="match status" value="1"/>
</dbReference>
<reference evidence="2 3" key="1">
    <citation type="submission" date="2019-02" db="EMBL/GenBank/DDBJ databases">
        <title>Deep-cultivation of Planctomycetes and their phenomic and genomic characterization uncovers novel biology.</title>
        <authorList>
            <person name="Wiegand S."/>
            <person name="Jogler M."/>
            <person name="Boedeker C."/>
            <person name="Pinto D."/>
            <person name="Vollmers J."/>
            <person name="Rivas-Marin E."/>
            <person name="Kohn T."/>
            <person name="Peeters S.H."/>
            <person name="Heuer A."/>
            <person name="Rast P."/>
            <person name="Oberbeckmann S."/>
            <person name="Bunk B."/>
            <person name="Jeske O."/>
            <person name="Meyerdierks A."/>
            <person name="Storesund J.E."/>
            <person name="Kallscheuer N."/>
            <person name="Luecker S."/>
            <person name="Lage O.M."/>
            <person name="Pohl T."/>
            <person name="Merkel B.J."/>
            <person name="Hornburger P."/>
            <person name="Mueller R.-W."/>
            <person name="Bruemmer F."/>
            <person name="Labrenz M."/>
            <person name="Spormann A.M."/>
            <person name="Op den Camp H."/>
            <person name="Overmann J."/>
            <person name="Amann R."/>
            <person name="Jetten M.S.M."/>
            <person name="Mascher T."/>
            <person name="Medema M.H."/>
            <person name="Devos D.P."/>
            <person name="Kaster A.-K."/>
            <person name="Ovreas L."/>
            <person name="Rohde M."/>
            <person name="Galperin M.Y."/>
            <person name="Jogler C."/>
        </authorList>
    </citation>
    <scope>NUCLEOTIDE SEQUENCE [LARGE SCALE GENOMIC DNA]</scope>
    <source>
        <strain evidence="2 3">Poly30</strain>
    </source>
</reference>
<dbReference type="OrthoDB" id="9793162at2"/>
<name>A0A518EVZ5_9BACT</name>
<dbReference type="SUPFAM" id="SSF56219">
    <property type="entry name" value="DNase I-like"/>
    <property type="match status" value="1"/>
</dbReference>
<protein>
    <submittedName>
        <fullName evidence="2">Endonuclease/Exonuclease/phosphatase family protein</fullName>
    </submittedName>
</protein>
<keyword evidence="3" id="KW-1185">Reference proteome</keyword>
<keyword evidence="2" id="KW-0255">Endonuclease</keyword>
<accession>A0A518EVZ5</accession>
<evidence type="ECO:0000313" key="3">
    <source>
        <dbReference type="Proteomes" id="UP000320390"/>
    </source>
</evidence>
<sequence>MNWMGRWGGWFAISLGLAVAGGCGHGVVFGDLEASGVRVASFNLRMNTVKDGLDAWPLRKDAAVGVMREFDVVGVQEALPGMLAEIDAALSGWQRVGSGREDDGGGEACSIYYRDGRLECLASDTFWLSETPEVPGSMGWDAACPRVATWARLREREGGARFVVVNVHLDHKGQEARVMSARLLLDRIGDLAAGDPLLLIGDFNVTETNEVYRVLTEGGLADARLQEGVVVDGPAATWNGFGRDPLDRRIDYVFERFDGTGAQLLEFATLDGSIGDVLGNDNARYPSDHFPVSALVRLPQ</sequence>
<dbReference type="PANTHER" id="PTHR12121">
    <property type="entry name" value="CARBON CATABOLITE REPRESSOR PROTEIN 4"/>
    <property type="match status" value="1"/>
</dbReference>
<dbReference type="PROSITE" id="PS51257">
    <property type="entry name" value="PROKAR_LIPOPROTEIN"/>
    <property type="match status" value="1"/>
</dbReference>
<evidence type="ECO:0000259" key="1">
    <source>
        <dbReference type="Pfam" id="PF03372"/>
    </source>
</evidence>
<dbReference type="Pfam" id="PF03372">
    <property type="entry name" value="Exo_endo_phos"/>
    <property type="match status" value="1"/>
</dbReference>
<feature type="domain" description="Endonuclease/exonuclease/phosphatase" evidence="1">
    <location>
        <begin position="40"/>
        <end position="256"/>
    </location>
</feature>
<keyword evidence="2" id="KW-0378">Hydrolase</keyword>
<dbReference type="InterPro" id="IPR005135">
    <property type="entry name" value="Endo/exonuclease/phosphatase"/>
</dbReference>
<dbReference type="CDD" id="cd09083">
    <property type="entry name" value="EEP-1"/>
    <property type="match status" value="1"/>
</dbReference>
<dbReference type="EMBL" id="CP036434">
    <property type="protein sequence ID" value="QDV08261.1"/>
    <property type="molecule type" value="Genomic_DNA"/>
</dbReference>
<gene>
    <name evidence="2" type="ORF">Poly30_37980</name>
</gene>
<dbReference type="GO" id="GO:0004519">
    <property type="term" value="F:endonuclease activity"/>
    <property type="evidence" value="ECO:0007669"/>
    <property type="project" value="UniProtKB-KW"/>
</dbReference>
<proteinExistence type="predicted"/>